<organism evidence="1 2">
    <name type="scientific">Bacillus capparidis</name>
    <dbReference type="NCBI Taxonomy" id="1840411"/>
    <lineage>
        <taxon>Bacteria</taxon>
        <taxon>Bacillati</taxon>
        <taxon>Bacillota</taxon>
        <taxon>Bacilli</taxon>
        <taxon>Bacillales</taxon>
        <taxon>Bacillaceae</taxon>
        <taxon>Bacillus</taxon>
    </lineage>
</organism>
<sequence>MCTRYPIRTAGAGEWDKLGTYTYIYSSNPVYSGGGDFRVCLSSKSNFSVTLHLYEDDAGDNQDDYVGANYFSPGECYNFNNIGKYVDGDNNKAEFFVFDYSGKYVTVMFYD</sequence>
<proteinExistence type="predicted"/>
<evidence type="ECO:0000313" key="2">
    <source>
        <dbReference type="Proteomes" id="UP000674416"/>
    </source>
</evidence>
<keyword evidence="2" id="KW-1185">Reference proteome</keyword>
<dbReference type="EMBL" id="JAFDST010000005">
    <property type="protein sequence ID" value="MBP1083235.1"/>
    <property type="molecule type" value="Genomic_DNA"/>
</dbReference>
<name>A0ABS4D0S9_9BACI</name>
<accession>A0ABS4D0S9</accession>
<reference evidence="1 2" key="1">
    <citation type="submission" date="2021-01" db="EMBL/GenBank/DDBJ databases">
        <title>Genomic Encyclopedia of Type Strains, Phase IV (KMG-IV): sequencing the most valuable type-strain genomes for metagenomic binning, comparative biology and taxonomic classification.</title>
        <authorList>
            <person name="Goeker M."/>
        </authorList>
    </citation>
    <scope>NUCLEOTIDE SEQUENCE [LARGE SCALE GENOMIC DNA]</scope>
    <source>
        <strain evidence="1 2">DSM 103394</strain>
    </source>
</reference>
<evidence type="ECO:0000313" key="1">
    <source>
        <dbReference type="EMBL" id="MBP1083235.1"/>
    </source>
</evidence>
<comment type="caution">
    <text evidence="1">The sequence shown here is derived from an EMBL/GenBank/DDBJ whole genome shotgun (WGS) entry which is preliminary data.</text>
</comment>
<gene>
    <name evidence="1" type="ORF">JOC74_003749</name>
</gene>
<dbReference type="Proteomes" id="UP000674416">
    <property type="component" value="Unassembled WGS sequence"/>
</dbReference>
<protein>
    <submittedName>
        <fullName evidence="1">Uncharacterized protein</fullName>
    </submittedName>
</protein>